<comment type="caution">
    <text evidence="6">The sequence shown here is derived from an EMBL/GenBank/DDBJ whole genome shotgun (WGS) entry which is preliminary data.</text>
</comment>
<comment type="cofactor">
    <cofactor evidence="1">
        <name>heme</name>
        <dbReference type="ChEBI" id="CHEBI:30413"/>
    </cofactor>
</comment>
<dbReference type="OrthoDB" id="3934656at2759"/>
<accession>A0A0G2FCC1</accession>
<sequence>MMVNSTMSSLVKMEKQVDECIALVETRFRDLARAGTAMDLQQWMQCYAFDVAKRFGFLDDGRDDMNLIQSLDFFLVYAARVGIYPELHKFLFIYGAAGAQAMVKVIKFVREEMKQYAADKPLEDNFFLARALRMHKEKPDYFTDVEVYNTAAANINAGSDTTSISLTAVMWNLLKHPESFAKTFVGINSWVAHRNPEVFGDRVDDFRPERWLTGDEETNHKMERYFLTFGHGARTCLGKNISMMEMCKLIPQLVRKFDFRLADPNAQLKTYNAWFVKQADLKVTVGERKL</sequence>
<organism evidence="6 7">
    <name type="scientific">Diaporthe ampelina</name>
    <dbReference type="NCBI Taxonomy" id="1214573"/>
    <lineage>
        <taxon>Eukaryota</taxon>
        <taxon>Fungi</taxon>
        <taxon>Dikarya</taxon>
        <taxon>Ascomycota</taxon>
        <taxon>Pezizomycotina</taxon>
        <taxon>Sordariomycetes</taxon>
        <taxon>Sordariomycetidae</taxon>
        <taxon>Diaporthales</taxon>
        <taxon>Diaporthaceae</taxon>
        <taxon>Diaporthe</taxon>
    </lineage>
</organism>
<evidence type="ECO:0000256" key="4">
    <source>
        <dbReference type="ARBA" id="ARBA00023004"/>
    </source>
</evidence>
<gene>
    <name evidence="6" type="ORF">UCDDA912_g08249</name>
</gene>
<evidence type="ECO:0000256" key="5">
    <source>
        <dbReference type="RuleBase" id="RU000461"/>
    </source>
</evidence>
<dbReference type="EMBL" id="LCUC01000356">
    <property type="protein sequence ID" value="KKY31824.1"/>
    <property type="molecule type" value="Genomic_DNA"/>
</dbReference>
<dbReference type="GO" id="GO:0020037">
    <property type="term" value="F:heme binding"/>
    <property type="evidence" value="ECO:0007669"/>
    <property type="project" value="InterPro"/>
</dbReference>
<dbReference type="PRINTS" id="PR00385">
    <property type="entry name" value="P450"/>
</dbReference>
<reference evidence="6 7" key="1">
    <citation type="submission" date="2015-05" db="EMBL/GenBank/DDBJ databases">
        <title>Distinctive expansion of gene families associated with plant cell wall degradation and secondary metabolism in the genomes of grapevine trunk pathogens.</title>
        <authorList>
            <person name="Lawrence D.P."/>
            <person name="Travadon R."/>
            <person name="Rolshausen P.E."/>
            <person name="Baumgartner K."/>
        </authorList>
    </citation>
    <scope>NUCLEOTIDE SEQUENCE [LARGE SCALE GENOMIC DNA]</scope>
    <source>
        <strain evidence="6">DA912</strain>
    </source>
</reference>
<evidence type="ECO:0000313" key="6">
    <source>
        <dbReference type="EMBL" id="KKY31824.1"/>
    </source>
</evidence>
<dbReference type="InterPro" id="IPR036396">
    <property type="entry name" value="Cyt_P450_sf"/>
</dbReference>
<keyword evidence="7" id="KW-1185">Reference proteome</keyword>
<evidence type="ECO:0000256" key="1">
    <source>
        <dbReference type="ARBA" id="ARBA00001971"/>
    </source>
</evidence>
<dbReference type="SUPFAM" id="SSF48264">
    <property type="entry name" value="Cytochrome P450"/>
    <property type="match status" value="1"/>
</dbReference>
<keyword evidence="2 5" id="KW-0349">Heme</keyword>
<dbReference type="Pfam" id="PF00067">
    <property type="entry name" value="p450"/>
    <property type="match status" value="1"/>
</dbReference>
<dbReference type="Proteomes" id="UP000034680">
    <property type="component" value="Unassembled WGS sequence"/>
</dbReference>
<comment type="similarity">
    <text evidence="5">Belongs to the cytochrome P450 family.</text>
</comment>
<protein>
    <submittedName>
        <fullName evidence="6">Putative cytochrome p450 family protein</fullName>
    </submittedName>
</protein>
<dbReference type="InterPro" id="IPR017972">
    <property type="entry name" value="Cyt_P450_CS"/>
</dbReference>
<keyword evidence="5" id="KW-0560">Oxidoreductase</keyword>
<dbReference type="GO" id="GO:0005506">
    <property type="term" value="F:iron ion binding"/>
    <property type="evidence" value="ECO:0007669"/>
    <property type="project" value="InterPro"/>
</dbReference>
<keyword evidence="5" id="KW-0503">Monooxygenase</keyword>
<evidence type="ECO:0000256" key="2">
    <source>
        <dbReference type="ARBA" id="ARBA00022617"/>
    </source>
</evidence>
<dbReference type="GO" id="GO:0004497">
    <property type="term" value="F:monooxygenase activity"/>
    <property type="evidence" value="ECO:0007669"/>
    <property type="project" value="UniProtKB-KW"/>
</dbReference>
<reference evidence="6 7" key="2">
    <citation type="submission" date="2015-05" db="EMBL/GenBank/DDBJ databases">
        <authorList>
            <person name="Morales-Cruz A."/>
            <person name="Amrine K.C."/>
            <person name="Cantu D."/>
        </authorList>
    </citation>
    <scope>NUCLEOTIDE SEQUENCE [LARGE SCALE GENOMIC DNA]</scope>
    <source>
        <strain evidence="6">DA912</strain>
    </source>
</reference>
<keyword evidence="3 5" id="KW-0479">Metal-binding</keyword>
<dbReference type="GO" id="GO:0016705">
    <property type="term" value="F:oxidoreductase activity, acting on paired donors, with incorporation or reduction of molecular oxygen"/>
    <property type="evidence" value="ECO:0007669"/>
    <property type="project" value="InterPro"/>
</dbReference>
<dbReference type="PANTHER" id="PTHR24305:SF190">
    <property type="entry name" value="P450, PUTATIVE (EUROFUNG)-RELATED"/>
    <property type="match status" value="1"/>
</dbReference>
<dbReference type="InterPro" id="IPR050121">
    <property type="entry name" value="Cytochrome_P450_monoxygenase"/>
</dbReference>
<dbReference type="InterPro" id="IPR001128">
    <property type="entry name" value="Cyt_P450"/>
</dbReference>
<dbReference type="Gene3D" id="1.10.630.10">
    <property type="entry name" value="Cytochrome P450"/>
    <property type="match status" value="2"/>
</dbReference>
<keyword evidence="4 5" id="KW-0408">Iron</keyword>
<dbReference type="PANTHER" id="PTHR24305">
    <property type="entry name" value="CYTOCHROME P450"/>
    <property type="match status" value="1"/>
</dbReference>
<evidence type="ECO:0000256" key="3">
    <source>
        <dbReference type="ARBA" id="ARBA00022723"/>
    </source>
</evidence>
<evidence type="ECO:0000313" key="7">
    <source>
        <dbReference type="Proteomes" id="UP000034680"/>
    </source>
</evidence>
<proteinExistence type="inferred from homology"/>
<dbReference type="STRING" id="1214573.A0A0G2FCC1"/>
<dbReference type="PROSITE" id="PS00086">
    <property type="entry name" value="CYTOCHROME_P450"/>
    <property type="match status" value="1"/>
</dbReference>
<name>A0A0G2FCC1_9PEZI</name>
<dbReference type="AlphaFoldDB" id="A0A0G2FCC1"/>